<comment type="caution">
    <text evidence="1">The sequence shown here is derived from an EMBL/GenBank/DDBJ whole genome shotgun (WGS) entry which is preliminary data.</text>
</comment>
<dbReference type="InterPro" id="IPR009959">
    <property type="entry name" value="Cyclase_SnoaL-like"/>
</dbReference>
<proteinExistence type="predicted"/>
<dbReference type="InterPro" id="IPR032710">
    <property type="entry name" value="NTF2-like_dom_sf"/>
</dbReference>
<dbReference type="GO" id="GO:0030638">
    <property type="term" value="P:polyketide metabolic process"/>
    <property type="evidence" value="ECO:0007669"/>
    <property type="project" value="InterPro"/>
</dbReference>
<dbReference type="Proteomes" id="UP000031549">
    <property type="component" value="Unassembled WGS sequence"/>
</dbReference>
<keyword evidence="2" id="KW-1185">Reference proteome</keyword>
<dbReference type="SUPFAM" id="SSF54427">
    <property type="entry name" value="NTF2-like"/>
    <property type="match status" value="1"/>
</dbReference>
<gene>
    <name evidence="1" type="ORF">PI95_002760</name>
</gene>
<reference evidence="1 2" key="1">
    <citation type="journal article" date="2015" name="Genome Announc.">
        <title>Draft Genome Sequence of Cyanobacterium Hassallia byssoidea Strain VB512170, Isolated from Monuments in India.</title>
        <authorList>
            <person name="Singh D."/>
            <person name="Chandrababunaidu M.M."/>
            <person name="Panda A."/>
            <person name="Sen D."/>
            <person name="Bhattacharyya S."/>
            <person name="Adhikary S.P."/>
            <person name="Tripathy S."/>
        </authorList>
    </citation>
    <scope>NUCLEOTIDE SEQUENCE [LARGE SCALE GENOMIC DNA]</scope>
    <source>
        <strain evidence="1 2">VB512170</strain>
    </source>
</reference>
<dbReference type="EMBL" id="JTCM02000003">
    <property type="protein sequence ID" value="NEU71528.1"/>
    <property type="molecule type" value="Genomic_DNA"/>
</dbReference>
<dbReference type="RefSeq" id="WP_039738918.1">
    <property type="nucleotide sequence ID" value="NZ_JTCM02000003.1"/>
</dbReference>
<dbReference type="PANTHER" id="PTHR38436:SF1">
    <property type="entry name" value="ESTER CYCLASE"/>
    <property type="match status" value="1"/>
</dbReference>
<organism evidence="1 2">
    <name type="scientific">Hassallia byssoidea VB512170</name>
    <dbReference type="NCBI Taxonomy" id="1304833"/>
    <lineage>
        <taxon>Bacteria</taxon>
        <taxon>Bacillati</taxon>
        <taxon>Cyanobacteriota</taxon>
        <taxon>Cyanophyceae</taxon>
        <taxon>Nostocales</taxon>
        <taxon>Tolypothrichaceae</taxon>
        <taxon>Hassallia</taxon>
    </lineage>
</organism>
<dbReference type="PANTHER" id="PTHR38436">
    <property type="entry name" value="POLYKETIDE CYCLASE SNOAL-LIKE DOMAIN"/>
    <property type="match status" value="1"/>
</dbReference>
<dbReference type="Gene3D" id="3.10.450.50">
    <property type="match status" value="1"/>
</dbReference>
<evidence type="ECO:0000313" key="2">
    <source>
        <dbReference type="Proteomes" id="UP000031549"/>
    </source>
</evidence>
<dbReference type="AlphaFoldDB" id="A0A846H3E2"/>
<protein>
    <submittedName>
        <fullName evidence="1">Ester cyclase</fullName>
    </submittedName>
</protein>
<name>A0A846H3E2_9CYAN</name>
<evidence type="ECO:0000313" key="1">
    <source>
        <dbReference type="EMBL" id="NEU71528.1"/>
    </source>
</evidence>
<accession>A0A846H3E2</accession>
<dbReference type="Pfam" id="PF07366">
    <property type="entry name" value="SnoaL"/>
    <property type="match status" value="1"/>
</dbReference>
<sequence length="136" mass="15402">MRTPKEVLTIWVDALNARNADEAAALYHDDAINIQVAADAPLHGKQAILENFIEFFQAFPDNYTHVENLFADGEWAIIEWRGGGTFLGEFAGIPPTGKKYTLHGCGFFHITNGKIRFQRGYWDKLTWFEQIGITVN</sequence>